<dbReference type="RefSeq" id="WP_422918880.1">
    <property type="nucleotide sequence ID" value="NZ_JAMZEJ010000003.1"/>
</dbReference>
<keyword evidence="5" id="KW-1185">Reference proteome</keyword>
<feature type="domain" description="SMODS and SLOG-associating 2TM effector" evidence="3">
    <location>
        <begin position="15"/>
        <end position="194"/>
    </location>
</feature>
<dbReference type="EMBL" id="JAMZEJ010000003">
    <property type="protein sequence ID" value="MCQ8240130.1"/>
    <property type="molecule type" value="Genomic_DNA"/>
</dbReference>
<evidence type="ECO:0000313" key="4">
    <source>
        <dbReference type="EMBL" id="MCQ8240130.1"/>
    </source>
</evidence>
<comment type="caution">
    <text evidence="4">The sequence shown here is derived from an EMBL/GenBank/DDBJ whole genome shotgun (WGS) entry which is preliminary data.</text>
</comment>
<dbReference type="InterPro" id="IPR041115">
    <property type="entry name" value="SLATT_5"/>
</dbReference>
<proteinExistence type="predicted"/>
<name>A0ABT1VUV6_9PROT</name>
<feature type="region of interest" description="Disordered" evidence="1">
    <location>
        <begin position="150"/>
        <end position="169"/>
    </location>
</feature>
<protein>
    <submittedName>
        <fullName evidence="4">SLATT domain-containing protein</fullName>
    </submittedName>
</protein>
<keyword evidence="2" id="KW-1133">Transmembrane helix</keyword>
<gene>
    <name evidence="4" type="ORF">NFI88_04655</name>
</gene>
<accession>A0ABT1VUV6</accession>
<evidence type="ECO:0000313" key="5">
    <source>
        <dbReference type="Proteomes" id="UP001524547"/>
    </source>
</evidence>
<feature type="compositionally biased region" description="Basic and acidic residues" evidence="1">
    <location>
        <begin position="150"/>
        <end position="168"/>
    </location>
</feature>
<dbReference type="Pfam" id="PF18160">
    <property type="entry name" value="SLATT_5"/>
    <property type="match status" value="1"/>
</dbReference>
<feature type="transmembrane region" description="Helical" evidence="2">
    <location>
        <begin position="45"/>
        <end position="64"/>
    </location>
</feature>
<keyword evidence="2" id="KW-0472">Membrane</keyword>
<organism evidence="4 5">
    <name type="scientific">Rhizosaccharibacter radicis</name>
    <dbReference type="NCBI Taxonomy" id="2782605"/>
    <lineage>
        <taxon>Bacteria</taxon>
        <taxon>Pseudomonadati</taxon>
        <taxon>Pseudomonadota</taxon>
        <taxon>Alphaproteobacteria</taxon>
        <taxon>Acetobacterales</taxon>
        <taxon>Acetobacteraceae</taxon>
        <taxon>Rhizosaccharibacter</taxon>
    </lineage>
</organism>
<keyword evidence="2" id="KW-0812">Transmembrane</keyword>
<evidence type="ECO:0000259" key="3">
    <source>
        <dbReference type="Pfam" id="PF18160"/>
    </source>
</evidence>
<dbReference type="Proteomes" id="UP001524547">
    <property type="component" value="Unassembled WGS sequence"/>
</dbReference>
<dbReference type="NCBIfam" id="NF033631">
    <property type="entry name" value="SLATT_5"/>
    <property type="match status" value="1"/>
</dbReference>
<feature type="transmembrane region" description="Helical" evidence="2">
    <location>
        <begin position="70"/>
        <end position="91"/>
    </location>
</feature>
<sequence length="208" mass="23288">MKIIDNEDSALDADKRDLSWRMKTTAGSRFNSAERLQKRDKRINVLNAVASAAVIFLSVVPLTLKTNEWVTAAITLLTIFASIMILVTALVQYASEDAVKGAKLHSSGLEITALRRKISYGQISDRQEFMAIVDKYDSILAKYPNHDSPDYERYRKEHPDEFDNKPERGTGPGGLIEYRIKSASVSIVTILIVLSTFVLMFLSFGLVK</sequence>
<feature type="transmembrane region" description="Helical" evidence="2">
    <location>
        <begin position="185"/>
        <end position="207"/>
    </location>
</feature>
<reference evidence="4 5" key="1">
    <citation type="submission" date="2022-06" db="EMBL/GenBank/DDBJ databases">
        <title>Rhizosaccharibacter gen. nov. sp. nov. KSS12, endophytic bacteria isolated from sugarcane.</title>
        <authorList>
            <person name="Pitiwittayakul N."/>
        </authorList>
    </citation>
    <scope>NUCLEOTIDE SEQUENCE [LARGE SCALE GENOMIC DNA]</scope>
    <source>
        <strain evidence="4 5">KSS12</strain>
    </source>
</reference>
<evidence type="ECO:0000256" key="1">
    <source>
        <dbReference type="SAM" id="MobiDB-lite"/>
    </source>
</evidence>
<evidence type="ECO:0000256" key="2">
    <source>
        <dbReference type="SAM" id="Phobius"/>
    </source>
</evidence>